<dbReference type="InterPro" id="IPR032379">
    <property type="entry name" value="DUF4874"/>
</dbReference>
<dbReference type="AlphaFoldDB" id="A0A927BD04"/>
<dbReference type="RefSeq" id="WP_191004665.1">
    <property type="nucleotide sequence ID" value="NZ_JACXAD010000007.1"/>
</dbReference>
<protein>
    <submittedName>
        <fullName evidence="2">DUF4874 domain-containing protein</fullName>
    </submittedName>
</protein>
<comment type="caution">
    <text evidence="2">The sequence shown here is derived from an EMBL/GenBank/DDBJ whole genome shotgun (WGS) entry which is preliminary data.</text>
</comment>
<feature type="domain" description="DUF4874" evidence="1">
    <location>
        <begin position="79"/>
        <end position="188"/>
    </location>
</feature>
<organism evidence="2 3">
    <name type="scientific">Hymenobacter montanus</name>
    <dbReference type="NCBI Taxonomy" id="2771359"/>
    <lineage>
        <taxon>Bacteria</taxon>
        <taxon>Pseudomonadati</taxon>
        <taxon>Bacteroidota</taxon>
        <taxon>Cytophagia</taxon>
        <taxon>Cytophagales</taxon>
        <taxon>Hymenobacteraceae</taxon>
        <taxon>Hymenobacter</taxon>
    </lineage>
</organism>
<accession>A0A927BD04</accession>
<sequence>MTSNPTRTLSSRLRVAGTKLRHLSVGGALVLAINAGRAQAQTTKTYTADNSFFANPETGNMYWFFSTGTSTFLPAVSSISNTLRTQRQQNGVSTVCLTYYLGDYKYEAVPQSVLDRIDADMATLRGLGLKAIPYFHYAYEYDYENPQNWRESEKDATKDIIVQHCAQLKPIWTRNADVLALVAWGIIGP</sequence>
<name>A0A927BD04_9BACT</name>
<dbReference type="Pfam" id="PF16173">
    <property type="entry name" value="DUF4874"/>
    <property type="match status" value="1"/>
</dbReference>
<proteinExistence type="predicted"/>
<reference evidence="2" key="1">
    <citation type="submission" date="2020-09" db="EMBL/GenBank/DDBJ databases">
        <authorList>
            <person name="Kim M.K."/>
        </authorList>
    </citation>
    <scope>NUCLEOTIDE SEQUENCE</scope>
    <source>
        <strain evidence="2">BT664</strain>
    </source>
</reference>
<keyword evidence="3" id="KW-1185">Reference proteome</keyword>
<dbReference type="EMBL" id="JACXAD010000007">
    <property type="protein sequence ID" value="MBD2767849.1"/>
    <property type="molecule type" value="Genomic_DNA"/>
</dbReference>
<evidence type="ECO:0000313" key="2">
    <source>
        <dbReference type="EMBL" id="MBD2767849.1"/>
    </source>
</evidence>
<dbReference type="Proteomes" id="UP000612233">
    <property type="component" value="Unassembled WGS sequence"/>
</dbReference>
<evidence type="ECO:0000259" key="1">
    <source>
        <dbReference type="Pfam" id="PF16173"/>
    </source>
</evidence>
<evidence type="ECO:0000313" key="3">
    <source>
        <dbReference type="Proteomes" id="UP000612233"/>
    </source>
</evidence>
<gene>
    <name evidence="2" type="ORF">IC235_08080</name>
</gene>